<feature type="region of interest" description="Disordered" evidence="3">
    <location>
        <begin position="927"/>
        <end position="972"/>
    </location>
</feature>
<accession>A0A8K0SII5</accession>
<dbReference type="AlphaFoldDB" id="A0A8K0SII5"/>
<feature type="region of interest" description="Disordered" evidence="3">
    <location>
        <begin position="420"/>
        <end position="543"/>
    </location>
</feature>
<feature type="domain" description="Homeobox" evidence="4">
    <location>
        <begin position="568"/>
        <end position="619"/>
    </location>
</feature>
<dbReference type="InterPro" id="IPR009057">
    <property type="entry name" value="Homeodomain-like_sf"/>
</dbReference>
<feature type="compositionally biased region" description="Low complexity" evidence="3">
    <location>
        <begin position="501"/>
        <end position="512"/>
    </location>
</feature>
<dbReference type="Gene3D" id="3.40.250.10">
    <property type="entry name" value="Rhodanese-like domain"/>
    <property type="match status" value="1"/>
</dbReference>
<organism evidence="5 6">
    <name type="scientific">Stachybotrys elegans</name>
    <dbReference type="NCBI Taxonomy" id="80388"/>
    <lineage>
        <taxon>Eukaryota</taxon>
        <taxon>Fungi</taxon>
        <taxon>Dikarya</taxon>
        <taxon>Ascomycota</taxon>
        <taxon>Pezizomycotina</taxon>
        <taxon>Sordariomycetes</taxon>
        <taxon>Hypocreomycetidae</taxon>
        <taxon>Hypocreales</taxon>
        <taxon>Stachybotryaceae</taxon>
        <taxon>Stachybotrys</taxon>
    </lineage>
</organism>
<dbReference type="GO" id="GO:0003677">
    <property type="term" value="F:DNA binding"/>
    <property type="evidence" value="ECO:0007669"/>
    <property type="project" value="UniProtKB-UniRule"/>
</dbReference>
<sequence length="972" mass="108597">MPINDPPYVTIRTRSGMRTGDPMASGSGDIQHRSATHDISRASFHVKHIDQFARRLEDSASRAFPNRNNASQRYKKVQALLLHWGSDDLFVLPELEDLEKCLREDYSFGTDIFAIPSENSHLELMMKIGQLIKEHESPDTLFLIYYGGHARIDESRQSTWCATRDTDSAWLQWSAIQTLLERSKSDVLILLDCCAGAASATFPTGNSITETISASSWDAIAPDPGRYSFTNALIEVLQEWRMRTFSAAMLHAEVLARLKHPRPININGKHFEARSTPVHFMMTANHKAPSIEICRAMSTEKAYPSARDSLSVDALEAASAADAVDVASNGFMSKEPNEDTPHVMISLALEDDQSLDINAWQQWLSAVPSMAKYVKVQGVFKSHSTLLLVSMPVMIWDMLPEDPATSFVAFIRSNNLATQQRSTPSARVAVPAPDPQQEATGPDSASLVSGVSGTTFAPTENTSQLGSSAYPSYRAGTRNLNAMRGKPPGAQPFTNYPLQHSPLSASPPSAMPNTVGRDSSATSSGVLQRQATSSSISSDPLSRQIILNQQQSQRRTTFGDDVPEPKKFSAHIESRLEEYYQNEPLPTDAQRAFFSSNLGIETLQLEAWFHHRRERDVVSNRLATMKIHEVSIETGNGPHMILPADLNRLLEISMPGQTLLLDLRSPEDYYRSHIYRAINFRVPRSFMQAASLDMIERALPDEESRTIFATWPNTRCLVLYSKGMEFPWECPAAELLLDRLRETGWAGSCFILKGHYREFSDSFDKYAVGAKMTPEAQAWAASQQSSAAREKDISPSQEVYTAWLSHVETEDRFRPTAISPVRAAERMAALEQLERELEAEFQAKNRDLFHKALELNEESMKKTSNLDVQARMVEYVDRGLSKMRNPQPTGSGSTMAYEPGYTKVPLDSAGYFDRSYMDRDVADEYVEISRRGEETPGGSRSRSKTPGDSRTPTEEMGRRGRGGNFINKVFRR</sequence>
<comment type="caution">
    <text evidence="5">The sequence shown here is derived from an EMBL/GenBank/DDBJ whole genome shotgun (WGS) entry which is preliminary data.</text>
</comment>
<dbReference type="SUPFAM" id="SSF52821">
    <property type="entry name" value="Rhodanese/Cell cycle control phosphatase"/>
    <property type="match status" value="1"/>
</dbReference>
<name>A0A8K0SII5_9HYPO</name>
<keyword evidence="6" id="KW-1185">Reference proteome</keyword>
<feature type="compositionally biased region" description="Polar residues" evidence="3">
    <location>
        <begin position="516"/>
        <end position="543"/>
    </location>
</feature>
<keyword evidence="1 2" id="KW-0539">Nucleus</keyword>
<dbReference type="Gene3D" id="1.10.10.60">
    <property type="entry name" value="Homeodomain-like"/>
    <property type="match status" value="1"/>
</dbReference>
<feature type="DNA-binding region" description="Homeobox" evidence="1">
    <location>
        <begin position="570"/>
        <end position="620"/>
    </location>
</feature>
<dbReference type="EMBL" id="JAGPNK010000009">
    <property type="protein sequence ID" value="KAH7313373.1"/>
    <property type="molecule type" value="Genomic_DNA"/>
</dbReference>
<dbReference type="InterPro" id="IPR001763">
    <property type="entry name" value="Rhodanese-like_dom"/>
</dbReference>
<dbReference type="PROSITE" id="PS50071">
    <property type="entry name" value="HOMEOBOX_2"/>
    <property type="match status" value="1"/>
</dbReference>
<keyword evidence="1 2" id="KW-0238">DNA-binding</keyword>
<dbReference type="Pfam" id="PF00046">
    <property type="entry name" value="Homeodomain"/>
    <property type="match status" value="1"/>
</dbReference>
<dbReference type="Proteomes" id="UP000813444">
    <property type="component" value="Unassembled WGS sequence"/>
</dbReference>
<dbReference type="CDD" id="cd00086">
    <property type="entry name" value="homeodomain"/>
    <property type="match status" value="1"/>
</dbReference>
<evidence type="ECO:0000256" key="3">
    <source>
        <dbReference type="SAM" id="MobiDB-lite"/>
    </source>
</evidence>
<dbReference type="OrthoDB" id="4760831at2759"/>
<evidence type="ECO:0000313" key="5">
    <source>
        <dbReference type="EMBL" id="KAH7313373.1"/>
    </source>
</evidence>
<evidence type="ECO:0000256" key="2">
    <source>
        <dbReference type="RuleBase" id="RU000682"/>
    </source>
</evidence>
<dbReference type="GO" id="GO:0005634">
    <property type="term" value="C:nucleus"/>
    <property type="evidence" value="ECO:0007669"/>
    <property type="project" value="UniProtKB-SubCell"/>
</dbReference>
<dbReference type="SUPFAM" id="SSF46689">
    <property type="entry name" value="Homeodomain-like"/>
    <property type="match status" value="1"/>
</dbReference>
<feature type="compositionally biased region" description="Polar residues" evidence="3">
    <location>
        <begin position="446"/>
        <end position="470"/>
    </location>
</feature>
<evidence type="ECO:0000259" key="4">
    <source>
        <dbReference type="PROSITE" id="PS50071"/>
    </source>
</evidence>
<reference evidence="5" key="1">
    <citation type="journal article" date="2021" name="Nat. Commun.">
        <title>Genetic determinants of endophytism in the Arabidopsis root mycobiome.</title>
        <authorList>
            <person name="Mesny F."/>
            <person name="Miyauchi S."/>
            <person name="Thiergart T."/>
            <person name="Pickel B."/>
            <person name="Atanasova L."/>
            <person name="Karlsson M."/>
            <person name="Huettel B."/>
            <person name="Barry K.W."/>
            <person name="Haridas S."/>
            <person name="Chen C."/>
            <person name="Bauer D."/>
            <person name="Andreopoulos W."/>
            <person name="Pangilinan J."/>
            <person name="LaButti K."/>
            <person name="Riley R."/>
            <person name="Lipzen A."/>
            <person name="Clum A."/>
            <person name="Drula E."/>
            <person name="Henrissat B."/>
            <person name="Kohler A."/>
            <person name="Grigoriev I.V."/>
            <person name="Martin F.M."/>
            <person name="Hacquard S."/>
        </authorList>
    </citation>
    <scope>NUCLEOTIDE SEQUENCE</scope>
    <source>
        <strain evidence="5">MPI-CAGE-CH-0235</strain>
    </source>
</reference>
<dbReference type="InterPro" id="IPR036873">
    <property type="entry name" value="Rhodanese-like_dom_sf"/>
</dbReference>
<comment type="subcellular location">
    <subcellularLocation>
        <location evidence="1 2">Nucleus</location>
    </subcellularLocation>
</comment>
<dbReference type="InterPro" id="IPR001356">
    <property type="entry name" value="HD"/>
</dbReference>
<gene>
    <name evidence="5" type="ORF">B0I35DRAFT_271678</name>
</gene>
<dbReference type="Pfam" id="PF00581">
    <property type="entry name" value="Rhodanese"/>
    <property type="match status" value="1"/>
</dbReference>
<protein>
    <submittedName>
        <fullName evidence="5">Tyrosine-protein phosphatase non-receptor type 6</fullName>
    </submittedName>
</protein>
<keyword evidence="1 2" id="KW-0371">Homeobox</keyword>
<evidence type="ECO:0000313" key="6">
    <source>
        <dbReference type="Proteomes" id="UP000813444"/>
    </source>
</evidence>
<evidence type="ECO:0000256" key="1">
    <source>
        <dbReference type="PROSITE-ProRule" id="PRU00108"/>
    </source>
</evidence>
<feature type="compositionally biased region" description="Basic and acidic residues" evidence="3">
    <location>
        <begin position="945"/>
        <end position="958"/>
    </location>
</feature>
<proteinExistence type="predicted"/>